<evidence type="ECO:0000256" key="6">
    <source>
        <dbReference type="ARBA" id="ARBA00034303"/>
    </source>
</evidence>
<evidence type="ECO:0000256" key="3">
    <source>
        <dbReference type="ARBA" id="ARBA00022989"/>
    </source>
</evidence>
<dbReference type="EMBL" id="MCGO01000066">
    <property type="protein sequence ID" value="ORY33909.1"/>
    <property type="molecule type" value="Genomic_DNA"/>
</dbReference>
<dbReference type="InterPro" id="IPR008547">
    <property type="entry name" value="DUF829_TMEM53"/>
</dbReference>
<keyword evidence="4" id="KW-0472">Membrane</keyword>
<dbReference type="PANTHER" id="PTHR12265:SF30">
    <property type="entry name" value="TRANSMEMBRANE PROTEIN 53"/>
    <property type="match status" value="1"/>
</dbReference>
<organism evidence="7 8">
    <name type="scientific">Rhizoclosmatium globosum</name>
    <dbReference type="NCBI Taxonomy" id="329046"/>
    <lineage>
        <taxon>Eukaryota</taxon>
        <taxon>Fungi</taxon>
        <taxon>Fungi incertae sedis</taxon>
        <taxon>Chytridiomycota</taxon>
        <taxon>Chytridiomycota incertae sedis</taxon>
        <taxon>Chytridiomycetes</taxon>
        <taxon>Chytridiales</taxon>
        <taxon>Chytriomycetaceae</taxon>
        <taxon>Rhizoclosmatium</taxon>
    </lineage>
</organism>
<protein>
    <recommendedName>
        <fullName evidence="9">Alpha/beta-hydrolase</fullName>
    </recommendedName>
</protein>
<keyword evidence="5" id="KW-0539">Nucleus</keyword>
<evidence type="ECO:0000313" key="7">
    <source>
        <dbReference type="EMBL" id="ORY33909.1"/>
    </source>
</evidence>
<dbReference type="SUPFAM" id="SSF53474">
    <property type="entry name" value="alpha/beta-Hydrolases"/>
    <property type="match status" value="1"/>
</dbReference>
<proteinExistence type="inferred from homology"/>
<dbReference type="Proteomes" id="UP000193642">
    <property type="component" value="Unassembled WGS sequence"/>
</dbReference>
<comment type="caution">
    <text evidence="7">The sequence shown here is derived from an EMBL/GenBank/DDBJ whole genome shotgun (WGS) entry which is preliminary data.</text>
</comment>
<dbReference type="AlphaFoldDB" id="A0A1Y2BGG1"/>
<dbReference type="PANTHER" id="PTHR12265">
    <property type="entry name" value="TRANSMEMBRANE PROTEIN 53"/>
    <property type="match status" value="1"/>
</dbReference>
<comment type="subcellular location">
    <subcellularLocation>
        <location evidence="6">Nucleus outer membrane</location>
        <topology evidence="6">Single-pass membrane protein</topology>
    </subcellularLocation>
</comment>
<keyword evidence="3" id="KW-1133">Transmembrane helix</keyword>
<keyword evidence="2" id="KW-0812">Transmembrane</keyword>
<evidence type="ECO:0000256" key="4">
    <source>
        <dbReference type="ARBA" id="ARBA00023136"/>
    </source>
</evidence>
<name>A0A1Y2BGG1_9FUNG</name>
<evidence type="ECO:0008006" key="9">
    <source>
        <dbReference type="Google" id="ProtNLM"/>
    </source>
</evidence>
<reference evidence="7 8" key="1">
    <citation type="submission" date="2016-07" db="EMBL/GenBank/DDBJ databases">
        <title>Pervasive Adenine N6-methylation of Active Genes in Fungi.</title>
        <authorList>
            <consortium name="DOE Joint Genome Institute"/>
            <person name="Mondo S.J."/>
            <person name="Dannebaum R.O."/>
            <person name="Kuo R.C."/>
            <person name="Labutti K."/>
            <person name="Haridas S."/>
            <person name="Kuo A."/>
            <person name="Salamov A."/>
            <person name="Ahrendt S.R."/>
            <person name="Lipzen A."/>
            <person name="Sullivan W."/>
            <person name="Andreopoulos W.B."/>
            <person name="Clum A."/>
            <person name="Lindquist E."/>
            <person name="Daum C."/>
            <person name="Ramamoorthy G.K."/>
            <person name="Gryganskyi A."/>
            <person name="Culley D."/>
            <person name="Magnuson J.K."/>
            <person name="James T.Y."/>
            <person name="O'Malley M.A."/>
            <person name="Stajich J.E."/>
            <person name="Spatafora J.W."/>
            <person name="Visel A."/>
            <person name="Grigoriev I.V."/>
        </authorList>
    </citation>
    <scope>NUCLEOTIDE SEQUENCE [LARGE SCALE GENOMIC DNA]</scope>
    <source>
        <strain evidence="7 8">JEL800</strain>
    </source>
</reference>
<sequence length="214" mass="23844">MFPPTKFVFVFGWANGQLRNVQKYTEFYSETGFVPLVVLSNSDDCGIVAKTGAHSQSVLTNPTIAVHVLSNGGPKCAVVLDSCPGLPDIGNLSTFAVMDVKNPYFNRIAKFMVGMALHFQSLFVDMTQHPIATSAPYVVSERNTDGNLIGPRLFLYSDTDELVRWQDTQNWIKSAKAEGLYVDQVFFKNSPHVMHAVVYKKQYWEAVASLLNKL</sequence>
<evidence type="ECO:0000256" key="1">
    <source>
        <dbReference type="ARBA" id="ARBA00007387"/>
    </source>
</evidence>
<dbReference type="OrthoDB" id="77878at2759"/>
<dbReference type="GO" id="GO:0005640">
    <property type="term" value="C:nuclear outer membrane"/>
    <property type="evidence" value="ECO:0007669"/>
    <property type="project" value="UniProtKB-SubCell"/>
</dbReference>
<accession>A0A1Y2BGG1</accession>
<evidence type="ECO:0000256" key="2">
    <source>
        <dbReference type="ARBA" id="ARBA00022692"/>
    </source>
</evidence>
<comment type="similarity">
    <text evidence="1">Belongs to the TMEM53 family.</text>
</comment>
<dbReference type="InterPro" id="IPR029058">
    <property type="entry name" value="AB_hydrolase_fold"/>
</dbReference>
<dbReference type="Pfam" id="PF05705">
    <property type="entry name" value="DUF829"/>
    <property type="match status" value="1"/>
</dbReference>
<keyword evidence="8" id="KW-1185">Reference proteome</keyword>
<evidence type="ECO:0000256" key="5">
    <source>
        <dbReference type="ARBA" id="ARBA00023242"/>
    </source>
</evidence>
<evidence type="ECO:0000313" key="8">
    <source>
        <dbReference type="Proteomes" id="UP000193642"/>
    </source>
</evidence>
<gene>
    <name evidence="7" type="ORF">BCR33DRAFT_723116</name>
</gene>